<feature type="region of interest" description="Disordered" evidence="1">
    <location>
        <begin position="184"/>
        <end position="216"/>
    </location>
</feature>
<evidence type="ECO:0000313" key="4">
    <source>
        <dbReference type="EMBL" id="GFP30488.1"/>
    </source>
</evidence>
<dbReference type="EMBL" id="BLSD01000182">
    <property type="protein sequence ID" value="GFP40260.1"/>
    <property type="molecule type" value="Genomic_DNA"/>
</dbReference>
<dbReference type="NCBIfam" id="NF033218">
    <property type="entry name" value="anchor_AmaP"/>
    <property type="match status" value="1"/>
</dbReference>
<evidence type="ECO:0000313" key="5">
    <source>
        <dbReference type="EMBL" id="GFP40260.1"/>
    </source>
</evidence>
<evidence type="ECO:0000313" key="6">
    <source>
        <dbReference type="Proteomes" id="UP000569018"/>
    </source>
</evidence>
<evidence type="ECO:0000313" key="8">
    <source>
        <dbReference type="Proteomes" id="UP000588083"/>
    </source>
</evidence>
<keyword evidence="2" id="KW-0812">Transmembrane</keyword>
<dbReference type="Proteomes" id="UP000588083">
    <property type="component" value="Unassembled WGS sequence"/>
</dbReference>
<evidence type="ECO:0000256" key="2">
    <source>
        <dbReference type="SAM" id="Phobius"/>
    </source>
</evidence>
<feature type="transmembrane region" description="Helical" evidence="2">
    <location>
        <begin position="12"/>
        <end position="35"/>
    </location>
</feature>
<comment type="caution">
    <text evidence="3">The sequence shown here is derived from an EMBL/GenBank/DDBJ whole genome shotgun (WGS) entry which is preliminary data.</text>
</comment>
<evidence type="ECO:0000256" key="1">
    <source>
        <dbReference type="SAM" id="MobiDB-lite"/>
    </source>
</evidence>
<keyword evidence="2" id="KW-0472">Membrane</keyword>
<evidence type="ECO:0000313" key="3">
    <source>
        <dbReference type="EMBL" id="GFP19974.1"/>
    </source>
</evidence>
<feature type="compositionally biased region" description="Basic and acidic residues" evidence="1">
    <location>
        <begin position="196"/>
        <end position="207"/>
    </location>
</feature>
<dbReference type="EMBL" id="BLRU01000197">
    <property type="protein sequence ID" value="GFP19974.1"/>
    <property type="molecule type" value="Genomic_DNA"/>
</dbReference>
<reference evidence="6 7" key="1">
    <citation type="journal article" date="2020" name="Front. Microbiol.">
        <title>Single-cell genomics of novel Actinobacteria with the Wood-Ljungdahl pathway discovered in a serpentinizing system.</title>
        <authorList>
            <person name="Merino N."/>
            <person name="Kawai M."/>
            <person name="Boyd E.S."/>
            <person name="Colman D.R."/>
            <person name="McGlynn S.E."/>
            <person name="Nealson K.H."/>
            <person name="Kurokawa K."/>
            <person name="Hongoh Y."/>
        </authorList>
    </citation>
    <scope>NUCLEOTIDE SEQUENCE [LARGE SCALE GENOMIC DNA]</scope>
    <source>
        <strain evidence="3 7">S03</strain>
        <strain evidence="4 8">S34</strain>
        <strain evidence="5 6">S47</strain>
    </source>
</reference>
<sequence>MNALNIFNRIAVVLLLLVVIFISAVIMVDTFINVIDSSTLLDAISPTLDFLGRFGLAGILFLVLLISILLLILELYIRRPQTVTVANLETGKARISVTSIADQIRQDVIRVSEIHNARVRVEPKGKGIVARLLVEISQDIDVPGKTQEVMQVVQNTVSSKLGLKLIDTKMTLVYVPPSPARPGGIFVSETSGTRQVMEREEGRKEAEEQPPATPSG</sequence>
<dbReference type="AlphaFoldDB" id="A0A6V8NKR7"/>
<dbReference type="Proteomes" id="UP000569018">
    <property type="component" value="Unassembled WGS sequence"/>
</dbReference>
<keyword evidence="2" id="KW-1133">Transmembrane helix</keyword>
<dbReference type="EMBL" id="BLRZ01000070">
    <property type="protein sequence ID" value="GFP30488.1"/>
    <property type="molecule type" value="Genomic_DNA"/>
</dbReference>
<evidence type="ECO:0008006" key="9">
    <source>
        <dbReference type="Google" id="ProtNLM"/>
    </source>
</evidence>
<accession>A0A6V8NKR7</accession>
<feature type="transmembrane region" description="Helical" evidence="2">
    <location>
        <begin position="55"/>
        <end position="77"/>
    </location>
</feature>
<name>A0A6V8NKR7_9ACTN</name>
<dbReference type="Proteomes" id="UP000574717">
    <property type="component" value="Unassembled WGS sequence"/>
</dbReference>
<protein>
    <recommendedName>
        <fullName evidence="9">Alkaline shock response membrane anchor protein AmaP</fullName>
    </recommendedName>
</protein>
<proteinExistence type="predicted"/>
<organism evidence="3 7">
    <name type="scientific">Candidatus Hakubella thermalkaliphila</name>
    <dbReference type="NCBI Taxonomy" id="2754717"/>
    <lineage>
        <taxon>Bacteria</taxon>
        <taxon>Bacillati</taxon>
        <taxon>Actinomycetota</taxon>
        <taxon>Actinomycetota incertae sedis</taxon>
        <taxon>Candidatus Hakubellales</taxon>
        <taxon>Candidatus Hakubellaceae</taxon>
        <taxon>Candidatus Hakubella</taxon>
    </lineage>
</organism>
<keyword evidence="8" id="KW-1185">Reference proteome</keyword>
<evidence type="ECO:0000313" key="7">
    <source>
        <dbReference type="Proteomes" id="UP000574717"/>
    </source>
</evidence>
<gene>
    <name evidence="3" type="ORF">HKBW3S03_01478</name>
    <name evidence="4" type="ORF">HKBW3S34_01409</name>
    <name evidence="5" type="ORF">HKBW3S47_01956</name>
</gene>
<dbReference type="RefSeq" id="WP_176236193.1">
    <property type="nucleotide sequence ID" value="NZ_BLRU01000197.1"/>
</dbReference>